<dbReference type="Gene3D" id="1.10.260.40">
    <property type="entry name" value="lambda repressor-like DNA-binding domains"/>
    <property type="match status" value="1"/>
</dbReference>
<dbReference type="GO" id="GO:0001046">
    <property type="term" value="F:core promoter sequence-specific DNA binding"/>
    <property type="evidence" value="ECO:0007669"/>
    <property type="project" value="TreeGrafter"/>
</dbReference>
<dbReference type="Proteomes" id="UP000318453">
    <property type="component" value="Plasmid pEu1"/>
</dbReference>
<organism evidence="2 3">
    <name type="scientific">Euhalothece natronophila Z-M001</name>
    <dbReference type="NCBI Taxonomy" id="522448"/>
    <lineage>
        <taxon>Bacteria</taxon>
        <taxon>Bacillati</taxon>
        <taxon>Cyanobacteriota</taxon>
        <taxon>Cyanophyceae</taxon>
        <taxon>Oscillatoriophycideae</taxon>
        <taxon>Chroococcales</taxon>
        <taxon>Halothecacae</taxon>
        <taxon>Halothece cluster</taxon>
        <taxon>Euhalothece</taxon>
    </lineage>
</organism>
<dbReference type="PANTHER" id="PTHR40455">
    <property type="entry name" value="ANTITOXIN HIGA"/>
    <property type="match status" value="1"/>
</dbReference>
<dbReference type="InterPro" id="IPR010982">
    <property type="entry name" value="Lambda_DNA-bd_dom_sf"/>
</dbReference>
<keyword evidence="2" id="KW-0614">Plasmid</keyword>
<name>A0A5B8NRI1_9CHRO</name>
<dbReference type="AlphaFoldDB" id="A0A5B8NRI1"/>
<dbReference type="PANTHER" id="PTHR40455:SF1">
    <property type="entry name" value="ANTITOXIN HIGA"/>
    <property type="match status" value="1"/>
</dbReference>
<keyword evidence="3" id="KW-1185">Reference proteome</keyword>
<dbReference type="CDD" id="cd00093">
    <property type="entry name" value="HTH_XRE"/>
    <property type="match status" value="1"/>
</dbReference>
<evidence type="ECO:0000259" key="1">
    <source>
        <dbReference type="PROSITE" id="PS50943"/>
    </source>
</evidence>
<sequence length="135" mass="15359">MTRTTNQNLTDITDIFPFVIKTEKQYNKALSITESLFFKENRNQEEEQALDVWTVLIEMYENQQFSPGSEATPVSILNTLMESQGITQADLVREGIGSSGVVSEMVNNKRTISNKQAKKLAKIFHVSPEVFIHFD</sequence>
<dbReference type="KEGG" id="enn:FRE64_16675"/>
<proteinExistence type="predicted"/>
<geneLocation type="plasmid" evidence="3">
    <name>peu1</name>
</geneLocation>
<feature type="domain" description="HTH cro/C1-type" evidence="1">
    <location>
        <begin position="77"/>
        <end position="131"/>
    </location>
</feature>
<dbReference type="RefSeq" id="WP_146297508.1">
    <property type="nucleotide sequence ID" value="NZ_CP042327.1"/>
</dbReference>
<evidence type="ECO:0000313" key="2">
    <source>
        <dbReference type="EMBL" id="QDZ41607.1"/>
    </source>
</evidence>
<dbReference type="InterPro" id="IPR001387">
    <property type="entry name" value="Cro/C1-type_HTH"/>
</dbReference>
<reference evidence="2" key="1">
    <citation type="submission" date="2019-08" db="EMBL/GenBank/DDBJ databases">
        <title>Carotenoids and Carotenoid Binding Proteins in the Halophilic Cyanobacterium Euhalothece sp. ZM00.</title>
        <authorList>
            <person name="Cho S.M."/>
            <person name="Song J.Y."/>
            <person name="Park Y.-I."/>
        </authorList>
    </citation>
    <scope>NUCLEOTIDE SEQUENCE [LARGE SCALE GENOMIC DNA]</scope>
    <source>
        <strain evidence="2">Z-M001</strain>
        <plasmid evidence="2">pEu1</plasmid>
    </source>
</reference>
<dbReference type="SUPFAM" id="SSF47413">
    <property type="entry name" value="lambda repressor-like DNA-binding domains"/>
    <property type="match status" value="1"/>
</dbReference>
<dbReference type="GO" id="GO:0006355">
    <property type="term" value="P:regulation of DNA-templated transcription"/>
    <property type="evidence" value="ECO:0007669"/>
    <property type="project" value="InterPro"/>
</dbReference>
<dbReference type="PROSITE" id="PS50943">
    <property type="entry name" value="HTH_CROC1"/>
    <property type="match status" value="1"/>
</dbReference>
<dbReference type="EMBL" id="CP042327">
    <property type="protein sequence ID" value="QDZ41607.1"/>
    <property type="molecule type" value="Genomic_DNA"/>
</dbReference>
<evidence type="ECO:0000313" key="3">
    <source>
        <dbReference type="Proteomes" id="UP000318453"/>
    </source>
</evidence>
<dbReference type="InterPro" id="IPR039060">
    <property type="entry name" value="Antitox_HigA"/>
</dbReference>
<dbReference type="SMART" id="SM00530">
    <property type="entry name" value="HTH_XRE"/>
    <property type="match status" value="1"/>
</dbReference>
<accession>A0A5B8NRI1</accession>
<dbReference type="OrthoDB" id="464133at2"/>
<gene>
    <name evidence="2" type="ORF">FRE64_16675</name>
</gene>
<protein>
    <submittedName>
        <fullName evidence="2">Transcriptional regulator</fullName>
    </submittedName>
</protein>